<dbReference type="GO" id="GO:0045893">
    <property type="term" value="P:positive regulation of DNA-templated transcription"/>
    <property type="evidence" value="ECO:0007669"/>
    <property type="project" value="TreeGrafter"/>
</dbReference>
<evidence type="ECO:0000313" key="2">
    <source>
        <dbReference type="EMBL" id="GIM45606.1"/>
    </source>
</evidence>
<gene>
    <name evidence="2" type="ORF">DNHGIG_11550</name>
</gene>
<protein>
    <recommendedName>
        <fullName evidence="1">Glycerol uptake operon antiterminator regulatory protein</fullName>
    </recommendedName>
</protein>
<reference evidence="2" key="1">
    <citation type="journal article" date="2023" name="Int. J. Syst. Evol. Microbiol.">
        <title>Collibacillus ludicampi gen. nov., sp. nov., a new soil bacterium of the family Alicyclobacillaceae.</title>
        <authorList>
            <person name="Jojima T."/>
            <person name="Ioku Y."/>
            <person name="Fukuta Y."/>
            <person name="Shirasaka N."/>
            <person name="Matsumura Y."/>
            <person name="Mori M."/>
        </authorList>
    </citation>
    <scope>NUCLEOTIDE SEQUENCE</scope>
    <source>
        <strain evidence="2">TP075</strain>
    </source>
</reference>
<evidence type="ECO:0000256" key="1">
    <source>
        <dbReference type="PIRNR" id="PIRNR016897"/>
    </source>
</evidence>
<dbReference type="GO" id="GO:0006071">
    <property type="term" value="P:glycerol metabolic process"/>
    <property type="evidence" value="ECO:0007669"/>
    <property type="project" value="UniProtKB-UniRule"/>
</dbReference>
<name>A0AAV4LCT0_9BACL</name>
<dbReference type="PIRSF" id="PIRSF016897">
    <property type="entry name" value="GlpP"/>
    <property type="match status" value="1"/>
</dbReference>
<dbReference type="GO" id="GO:0001072">
    <property type="term" value="F:transcription antitermination factor activity, RNA binding"/>
    <property type="evidence" value="ECO:0007669"/>
    <property type="project" value="TreeGrafter"/>
</dbReference>
<accession>A0AAV4LCT0</accession>
<keyword evidence="1" id="KW-0694">RNA-binding</keyword>
<dbReference type="PANTHER" id="PTHR35787:SF1">
    <property type="entry name" value="GLYCEROL UPTAKE OPERON ANTITERMINATOR REGULATORY PROTEIN"/>
    <property type="match status" value="1"/>
</dbReference>
<comment type="function">
    <text evidence="1">Regulates expression of the glpD operon. In the presence of glycerol 3-phosphate (G3P) causes antitermination of transcription of glpD at the inverted repeat of the leader region to enhance its transcription. Binds and stabilizes glpD leader mRNA.</text>
</comment>
<dbReference type="Gene3D" id="3.20.20.70">
    <property type="entry name" value="Aldolase class I"/>
    <property type="match status" value="1"/>
</dbReference>
<dbReference type="PANTHER" id="PTHR35787">
    <property type="entry name" value="GLYCEROL UPTAKE OPERON ANTITERMINATOR REGULATORY PROTEIN"/>
    <property type="match status" value="1"/>
</dbReference>
<dbReference type="SUPFAM" id="SSF110391">
    <property type="entry name" value="GlpP-like"/>
    <property type="match status" value="1"/>
</dbReference>
<dbReference type="InterPro" id="IPR006699">
    <property type="entry name" value="GlpP"/>
</dbReference>
<keyword evidence="1" id="KW-0319">Glycerol metabolism</keyword>
<dbReference type="RefSeq" id="WP_282198792.1">
    <property type="nucleotide sequence ID" value="NZ_BOQE01000001.1"/>
</dbReference>
<dbReference type="EMBL" id="BOQE01000001">
    <property type="protein sequence ID" value="GIM45606.1"/>
    <property type="molecule type" value="Genomic_DNA"/>
</dbReference>
<keyword evidence="3" id="KW-1185">Reference proteome</keyword>
<organism evidence="2 3">
    <name type="scientific">Collibacillus ludicampi</name>
    <dbReference type="NCBI Taxonomy" id="2771369"/>
    <lineage>
        <taxon>Bacteria</taxon>
        <taxon>Bacillati</taxon>
        <taxon>Bacillota</taxon>
        <taxon>Bacilli</taxon>
        <taxon>Bacillales</taxon>
        <taxon>Alicyclobacillaceae</taxon>
        <taxon>Collibacillus</taxon>
    </lineage>
</organism>
<proteinExistence type="predicted"/>
<dbReference type="GO" id="GO:0003723">
    <property type="term" value="F:RNA binding"/>
    <property type="evidence" value="ECO:0007669"/>
    <property type="project" value="UniProtKB-KW"/>
</dbReference>
<dbReference type="Proteomes" id="UP001057291">
    <property type="component" value="Unassembled WGS sequence"/>
</dbReference>
<keyword evidence="1" id="KW-0805">Transcription regulation</keyword>
<sequence>MKPYTVIPAVRGFKELEKAASAPSDTIFLLEGEIIHLRPLVEIVKRLNKKIFLHLDLIKGIKEDEASIHYLAKDIKIDGIISTRTSSLLHAKKFGLTTVQRGFMIDSHSVKTILKTAEHGKPDFIELLPSYSYPKIAEIKESTGANIILGGFIEREEDLETFFEAGALAVSTSKTHLWEYESRLSRSISNL</sequence>
<dbReference type="Pfam" id="PF04309">
    <property type="entry name" value="G3P_antiterm"/>
    <property type="match status" value="1"/>
</dbReference>
<dbReference type="AlphaFoldDB" id="A0AAV4LCT0"/>
<evidence type="ECO:0000313" key="3">
    <source>
        <dbReference type="Proteomes" id="UP001057291"/>
    </source>
</evidence>
<comment type="caution">
    <text evidence="2">The sequence shown here is derived from an EMBL/GenBank/DDBJ whole genome shotgun (WGS) entry which is preliminary data.</text>
</comment>
<dbReference type="InterPro" id="IPR013785">
    <property type="entry name" value="Aldolase_TIM"/>
</dbReference>
<keyword evidence="1" id="KW-0804">Transcription</keyword>